<feature type="transmembrane region" description="Helical" evidence="1">
    <location>
        <begin position="110"/>
        <end position="133"/>
    </location>
</feature>
<keyword evidence="1" id="KW-0472">Membrane</keyword>
<keyword evidence="1" id="KW-0812">Transmembrane</keyword>
<dbReference type="AlphaFoldDB" id="A0A0R1RWD4"/>
<comment type="caution">
    <text evidence="2">The sequence shown here is derived from an EMBL/GenBank/DDBJ whole genome shotgun (WGS) entry which is preliminary data.</text>
</comment>
<dbReference type="EMBL" id="AZEX01000020">
    <property type="protein sequence ID" value="KRL61376.1"/>
    <property type="molecule type" value="Genomic_DNA"/>
</dbReference>
<dbReference type="PANTHER" id="PTHR39177">
    <property type="entry name" value="ABC TRANSPORTER PERMEASE YTRC-RELATED"/>
    <property type="match status" value="1"/>
</dbReference>
<keyword evidence="1" id="KW-1133">Transmembrane helix</keyword>
<feature type="transmembrane region" description="Helical" evidence="1">
    <location>
        <begin position="224"/>
        <end position="242"/>
    </location>
</feature>
<feature type="transmembrane region" description="Helical" evidence="1">
    <location>
        <begin position="366"/>
        <end position="385"/>
    </location>
</feature>
<dbReference type="eggNOG" id="ENOG502ZDT6">
    <property type="taxonomic scope" value="Bacteria"/>
</dbReference>
<evidence type="ECO:0000313" key="2">
    <source>
        <dbReference type="EMBL" id="KRL61376.1"/>
    </source>
</evidence>
<dbReference type="PANTHER" id="PTHR39177:SF1">
    <property type="entry name" value="ABC TRANSPORTER PERMEASE YTRC-RELATED"/>
    <property type="match status" value="1"/>
</dbReference>
<feature type="transmembrane region" description="Helical" evidence="1">
    <location>
        <begin position="289"/>
        <end position="307"/>
    </location>
</feature>
<organism evidence="2 3">
    <name type="scientific">Latilactobacillus fuchuensis DSM 14340 = JCM 11249</name>
    <dbReference type="NCBI Taxonomy" id="1423747"/>
    <lineage>
        <taxon>Bacteria</taxon>
        <taxon>Bacillati</taxon>
        <taxon>Bacillota</taxon>
        <taxon>Bacilli</taxon>
        <taxon>Lactobacillales</taxon>
        <taxon>Lactobacillaceae</taxon>
        <taxon>Latilactobacillus</taxon>
    </lineage>
</organism>
<reference evidence="2 3" key="1">
    <citation type="journal article" date="2015" name="Genome Announc.">
        <title>Expanding the biotechnology potential of lactobacilli through comparative genomics of 213 strains and associated genera.</title>
        <authorList>
            <person name="Sun Z."/>
            <person name="Harris H.M."/>
            <person name="McCann A."/>
            <person name="Guo C."/>
            <person name="Argimon S."/>
            <person name="Zhang W."/>
            <person name="Yang X."/>
            <person name="Jeffery I.B."/>
            <person name="Cooney J.C."/>
            <person name="Kagawa T.F."/>
            <person name="Liu W."/>
            <person name="Song Y."/>
            <person name="Salvetti E."/>
            <person name="Wrobel A."/>
            <person name="Rasinkangas P."/>
            <person name="Parkhill J."/>
            <person name="Rea M.C."/>
            <person name="O'Sullivan O."/>
            <person name="Ritari J."/>
            <person name="Douillard F.P."/>
            <person name="Paul Ross R."/>
            <person name="Yang R."/>
            <person name="Briner A.E."/>
            <person name="Felis G.E."/>
            <person name="de Vos W.M."/>
            <person name="Barrangou R."/>
            <person name="Klaenhammer T.R."/>
            <person name="Caufield P.W."/>
            <person name="Cui Y."/>
            <person name="Zhang H."/>
            <person name="O'Toole P.W."/>
        </authorList>
    </citation>
    <scope>NUCLEOTIDE SEQUENCE [LARGE SCALE GENOMIC DNA]</scope>
    <source>
        <strain evidence="2 3">DSM 14340</strain>
    </source>
</reference>
<dbReference type="InterPro" id="IPR053046">
    <property type="entry name" value="ABC-5_transporter"/>
</dbReference>
<feature type="transmembrane region" description="Helical" evidence="1">
    <location>
        <begin position="199"/>
        <end position="217"/>
    </location>
</feature>
<protein>
    <recommendedName>
        <fullName evidence="4">ABC transporter, permease protein</fullName>
    </recommendedName>
</protein>
<sequence length="405" mass="46971">MIIKFLFKKEGTLKMTRQQLAAIMKQRYFKYLIGLLLLMVGIQAAVGLQQGQSWQRDNQYYHSTKFVKDYKADSAKYAGYQDGSGKQPAKVTLESFQEEVLNFFDNRENAVPSVMTLTIAFICMTAGLLTFTYDRRTNFDAFLFGLATNRRSIYWAKIKLVGLMVLAGIVIGQSSYYLILKTMVHQPYFNIEIGNLLQHELALLIILMGLYVLGCFLGLVVGELVTLLVGAYGLLFTLTFNITNLEDLRHFIQSRTTTQYGMDPGSIRFFLNRILDTHYVGTVYRNRKYFVLIIGILMTSMFVLWLGQRIYQKSSLEHQNKVVTMDWLKWPLLILGTLYVAFLMTMNGVFSRLPYDLLDTHEKYLLLWYFIRNVVLVGIIGWLFIDRPWQRKIRLSGLKINRKIN</sequence>
<feature type="transmembrane region" description="Helical" evidence="1">
    <location>
        <begin position="327"/>
        <end position="346"/>
    </location>
</feature>
<proteinExistence type="predicted"/>
<dbReference type="Proteomes" id="UP000051264">
    <property type="component" value="Unassembled WGS sequence"/>
</dbReference>
<evidence type="ECO:0000256" key="1">
    <source>
        <dbReference type="SAM" id="Phobius"/>
    </source>
</evidence>
<dbReference type="STRING" id="1423747.FC69_GL000780"/>
<evidence type="ECO:0000313" key="3">
    <source>
        <dbReference type="Proteomes" id="UP000051264"/>
    </source>
</evidence>
<dbReference type="PATRIC" id="fig|1423747.3.peg.795"/>
<evidence type="ECO:0008006" key="4">
    <source>
        <dbReference type="Google" id="ProtNLM"/>
    </source>
</evidence>
<accession>A0A0R1RWD4</accession>
<name>A0A0R1RWD4_9LACO</name>
<gene>
    <name evidence="2" type="ORF">FC69_GL000780</name>
</gene>
<feature type="transmembrane region" description="Helical" evidence="1">
    <location>
        <begin position="160"/>
        <end position="179"/>
    </location>
</feature>